<dbReference type="eggNOG" id="ENOG502S01N">
    <property type="taxonomic scope" value="Eukaryota"/>
</dbReference>
<dbReference type="Proteomes" id="UP000008311">
    <property type="component" value="Unassembled WGS sequence"/>
</dbReference>
<keyword evidence="1" id="KW-0472">Membrane</keyword>
<proteinExistence type="predicted"/>
<evidence type="ECO:0000313" key="2">
    <source>
        <dbReference type="EMBL" id="EEF37682.1"/>
    </source>
</evidence>
<keyword evidence="1" id="KW-0812">Transmembrane</keyword>
<sequence>MACSLKFLNPIKLSCTSIFRRHPVNGKFELIRTWMKQFEPKRYTLYSKLIHQDIPNVHLSGNALSFGGLLGVSFIIGSLGYYQQVAYAMDGQDILVDDRDFSGGSSNVGKDFPLIWIYVRKLWLPAFFFLTVLVNWDHPIILMTKVVLFLFSTKPSPLSVYVFVEQLCKQSVREKPYLYLLKSLYANKVEVQDCKLFCLATVEVKDQKLTLVGVLGGWWVLPFSQRAFSVFWDSALY</sequence>
<name>B9SF94_RICCO</name>
<accession>B9SF94</accession>
<dbReference type="AlphaFoldDB" id="B9SF94"/>
<evidence type="ECO:0000256" key="1">
    <source>
        <dbReference type="SAM" id="Phobius"/>
    </source>
</evidence>
<dbReference type="EMBL" id="EQ973944">
    <property type="protein sequence ID" value="EEF37682.1"/>
    <property type="molecule type" value="Genomic_DNA"/>
</dbReference>
<keyword evidence="1" id="KW-1133">Transmembrane helix</keyword>
<reference evidence="3" key="1">
    <citation type="journal article" date="2010" name="Nat. Biotechnol.">
        <title>Draft genome sequence of the oilseed species Ricinus communis.</title>
        <authorList>
            <person name="Chan A.P."/>
            <person name="Crabtree J."/>
            <person name="Zhao Q."/>
            <person name="Lorenzi H."/>
            <person name="Orvis J."/>
            <person name="Puiu D."/>
            <person name="Melake-Berhan A."/>
            <person name="Jones K.M."/>
            <person name="Redman J."/>
            <person name="Chen G."/>
            <person name="Cahoon E.B."/>
            <person name="Gedil M."/>
            <person name="Stanke M."/>
            <person name="Haas B.J."/>
            <person name="Wortman J.R."/>
            <person name="Fraser-Liggett C.M."/>
            <person name="Ravel J."/>
            <person name="Rabinowicz P.D."/>
        </authorList>
    </citation>
    <scope>NUCLEOTIDE SEQUENCE [LARGE SCALE GENOMIC DNA]</scope>
    <source>
        <strain evidence="3">cv. Hale</strain>
    </source>
</reference>
<gene>
    <name evidence="2" type="ORF">RCOM_1095650</name>
</gene>
<protein>
    <submittedName>
        <fullName evidence="2">Uncharacterized protein</fullName>
    </submittedName>
</protein>
<organism evidence="2 3">
    <name type="scientific">Ricinus communis</name>
    <name type="common">Castor bean</name>
    <dbReference type="NCBI Taxonomy" id="3988"/>
    <lineage>
        <taxon>Eukaryota</taxon>
        <taxon>Viridiplantae</taxon>
        <taxon>Streptophyta</taxon>
        <taxon>Embryophyta</taxon>
        <taxon>Tracheophyta</taxon>
        <taxon>Spermatophyta</taxon>
        <taxon>Magnoliopsida</taxon>
        <taxon>eudicotyledons</taxon>
        <taxon>Gunneridae</taxon>
        <taxon>Pentapetalae</taxon>
        <taxon>rosids</taxon>
        <taxon>fabids</taxon>
        <taxon>Malpighiales</taxon>
        <taxon>Euphorbiaceae</taxon>
        <taxon>Acalyphoideae</taxon>
        <taxon>Acalypheae</taxon>
        <taxon>Ricinus</taxon>
    </lineage>
</organism>
<keyword evidence="3" id="KW-1185">Reference proteome</keyword>
<evidence type="ECO:0000313" key="3">
    <source>
        <dbReference type="Proteomes" id="UP000008311"/>
    </source>
</evidence>
<feature type="transmembrane region" description="Helical" evidence="1">
    <location>
        <begin position="115"/>
        <end position="134"/>
    </location>
</feature>
<dbReference type="InParanoid" id="B9SF94"/>
<feature type="transmembrane region" description="Helical" evidence="1">
    <location>
        <begin position="63"/>
        <end position="82"/>
    </location>
</feature>